<dbReference type="Proteomes" id="UP000294563">
    <property type="component" value="Unassembled WGS sequence"/>
</dbReference>
<sequence length="772" mass="84735">MVTVDDLLTVPVAIARAIRTLDRHPQVIGIAIASRADDESPVDVTLQIKSELPSRFRGESPSGVRRVEPVKLSFPVSYPLFAPRPSLREDFDRSHPHLQPNAAGSAPEPCLVFGSPRELIQSGGGILALLQQLLDWLDRAAMLKLNDPKHGWEFVRRDHLNDLIVGDASQIRSVVKRRSGGTWHRTWVFAQMGQSDPYYRICIKGDEQVKIDEKTLKSLGQVPKSDNEWTGYSLGLIVWPGKHPNGKPIICDRYLPETVGNVAELYERAELYGCGKMLAERMKWLRSKLDGYTIKKALPVTVILIARRPFNLIGQASPLEICPYVIEFKSVDDLKPTSNAIVRLAGHRDSISIDVLRRTSHGDPSSQWLSWSMLGCGSLGSKIAMHLARSGRAPISVIDNDTMEPHNYARHSCLPYSADLDSMFYSSKAGEFAHDVSKLAQETDGYRIDANTVLRTKEFRRKLKLEKSKAILNTTASAVLRETLSSTDWAQGKTPRVMEASLMGDSDIGFFSVSGQRANPSSSDLMTEFYHHLRSDDALRSKVIGQSADEIIIGQGCSSFSMIASDARLSMLAAPLATLTSDVLSGRYVDESGQFNIGHLQADGLSQNWESHSVEPYTIVKGPKMDGLETRLARRVTTEIDAEIARKPGSETGGVLVGRFSAIGNVFQVVDTIPAPPDSRFSKTEFVLGTEGLSEQLAQLSKFSGNTLYALGTWHNHLASTGPSAIDFSTAAKLAIGQLFPVLMIIRTPTGYRQLIAEAVGLSSELGGNENA</sequence>
<dbReference type="SUPFAM" id="SSF69572">
    <property type="entry name" value="Activating enzymes of the ubiquitin-like proteins"/>
    <property type="match status" value="1"/>
</dbReference>
<proteinExistence type="predicted"/>
<name>A0A4R7LEQ3_9RHOB</name>
<gene>
    <name evidence="2" type="ORF">BDE40_3614</name>
</gene>
<dbReference type="AlphaFoldDB" id="A0A4R7LEQ3"/>
<organism evidence="2 3">
    <name type="scientific">Litoreibacter halocynthiae</name>
    <dbReference type="NCBI Taxonomy" id="1242689"/>
    <lineage>
        <taxon>Bacteria</taxon>
        <taxon>Pseudomonadati</taxon>
        <taxon>Pseudomonadota</taxon>
        <taxon>Alphaproteobacteria</taxon>
        <taxon>Rhodobacterales</taxon>
        <taxon>Roseobacteraceae</taxon>
        <taxon>Litoreibacter</taxon>
    </lineage>
</organism>
<dbReference type="InterPro" id="IPR035985">
    <property type="entry name" value="Ubiquitin-activating_enz"/>
</dbReference>
<dbReference type="Gene3D" id="3.40.140.10">
    <property type="entry name" value="Cytidine Deaminase, domain 2"/>
    <property type="match status" value="1"/>
</dbReference>
<protein>
    <submittedName>
        <fullName evidence="2">JAB domain-containing protein similar to deubiquitination enzymes</fullName>
    </submittedName>
</protein>
<dbReference type="Pfam" id="PF14457">
    <property type="entry name" value="Prok-E2_A"/>
    <property type="match status" value="1"/>
</dbReference>
<reference evidence="2 3" key="1">
    <citation type="submission" date="2019-03" db="EMBL/GenBank/DDBJ databases">
        <title>Genomic Encyclopedia of Archaeal and Bacterial Type Strains, Phase II (KMG-II): from individual species to whole genera.</title>
        <authorList>
            <person name="Goeker M."/>
        </authorList>
    </citation>
    <scope>NUCLEOTIDE SEQUENCE [LARGE SCALE GENOMIC DNA]</scope>
    <source>
        <strain evidence="2 3">DSM 29467</strain>
    </source>
</reference>
<dbReference type="InterPro" id="IPR032865">
    <property type="entry name" value="Prok-E2_A"/>
</dbReference>
<dbReference type="Pfam" id="PF00899">
    <property type="entry name" value="ThiF"/>
    <property type="match status" value="1"/>
</dbReference>
<dbReference type="InterPro" id="IPR000594">
    <property type="entry name" value="ThiF_NAD_FAD-bd"/>
</dbReference>
<keyword evidence="3" id="KW-1185">Reference proteome</keyword>
<dbReference type="RefSeq" id="WP_134016889.1">
    <property type="nucleotide sequence ID" value="NZ_SOBH01000005.1"/>
</dbReference>
<accession>A0A4R7LEQ3</accession>
<dbReference type="Gene3D" id="3.40.50.720">
    <property type="entry name" value="NAD(P)-binding Rossmann-like Domain"/>
    <property type="match status" value="1"/>
</dbReference>
<evidence type="ECO:0000259" key="1">
    <source>
        <dbReference type="Pfam" id="PF00899"/>
    </source>
</evidence>
<dbReference type="GO" id="GO:0008641">
    <property type="term" value="F:ubiquitin-like modifier activating enzyme activity"/>
    <property type="evidence" value="ECO:0007669"/>
    <property type="project" value="InterPro"/>
</dbReference>
<evidence type="ECO:0000313" key="3">
    <source>
        <dbReference type="Proteomes" id="UP000294563"/>
    </source>
</evidence>
<evidence type="ECO:0000313" key="2">
    <source>
        <dbReference type="EMBL" id="TDT72761.1"/>
    </source>
</evidence>
<feature type="domain" description="THIF-type NAD/FAD binding fold" evidence="1">
    <location>
        <begin position="372"/>
        <end position="413"/>
    </location>
</feature>
<dbReference type="OrthoDB" id="7848394at2"/>
<dbReference type="EMBL" id="SOBH01000005">
    <property type="protein sequence ID" value="TDT72761.1"/>
    <property type="molecule type" value="Genomic_DNA"/>
</dbReference>
<comment type="caution">
    <text evidence="2">The sequence shown here is derived from an EMBL/GenBank/DDBJ whole genome shotgun (WGS) entry which is preliminary data.</text>
</comment>